<feature type="transmembrane region" description="Helical" evidence="1">
    <location>
        <begin position="282"/>
        <end position="303"/>
    </location>
</feature>
<evidence type="ECO:0000256" key="1">
    <source>
        <dbReference type="SAM" id="Phobius"/>
    </source>
</evidence>
<accession>A0A3G8H3T7</accession>
<feature type="transmembrane region" description="Helical" evidence="1">
    <location>
        <begin position="247"/>
        <end position="270"/>
    </location>
</feature>
<feature type="transmembrane region" description="Helical" evidence="1">
    <location>
        <begin position="50"/>
        <end position="74"/>
    </location>
</feature>
<feature type="transmembrane region" description="Helical" evidence="1">
    <location>
        <begin position="15"/>
        <end position="38"/>
    </location>
</feature>
<reference evidence="3" key="1">
    <citation type="submission" date="2018-11" db="EMBL/GenBank/DDBJ databases">
        <title>FDA dAtabase for Regulatory Grade micrObial Sequences (FDA-ARGOS): Supporting development and validation of Infectious Disease Dx tests.</title>
        <authorList>
            <person name="Goldberg B."/>
            <person name="Campos J."/>
            <person name="Tallon L."/>
            <person name="Sadzewicz L."/>
            <person name="Zhao X."/>
            <person name="Vavikolanu K."/>
            <person name="Mehta A."/>
            <person name="Aluvathingal J."/>
            <person name="Nadendla S."/>
            <person name="Geyer C."/>
            <person name="Nandy P."/>
            <person name="Yan Y."/>
            <person name="Sichtig H."/>
        </authorList>
    </citation>
    <scope>NUCLEOTIDE SEQUENCE [LARGE SCALE GENOMIC DNA]</scope>
    <source>
        <strain evidence="3">FDAARGOS_614</strain>
    </source>
</reference>
<feature type="transmembrane region" description="Helical" evidence="1">
    <location>
        <begin position="187"/>
        <end position="211"/>
    </location>
</feature>
<feature type="transmembrane region" description="Helical" evidence="1">
    <location>
        <begin position="115"/>
        <end position="137"/>
    </location>
</feature>
<proteinExistence type="predicted"/>
<name>A0A3G8H3T7_9BURK</name>
<feature type="transmembrane region" description="Helical" evidence="1">
    <location>
        <begin position="309"/>
        <end position="342"/>
    </location>
</feature>
<protein>
    <recommendedName>
        <fullName evidence="4">NnrS family protein</fullName>
    </recommendedName>
</protein>
<gene>
    <name evidence="2" type="ORF">EHF44_12305</name>
</gene>
<dbReference type="AlphaFoldDB" id="A0A3G8H3T7"/>
<keyword evidence="1" id="KW-1133">Transmembrane helix</keyword>
<evidence type="ECO:0000313" key="2">
    <source>
        <dbReference type="EMBL" id="AZG14152.1"/>
    </source>
</evidence>
<evidence type="ECO:0000313" key="3">
    <source>
        <dbReference type="Proteomes" id="UP000270411"/>
    </source>
</evidence>
<dbReference type="EMBL" id="CP033969">
    <property type="protein sequence ID" value="AZG14152.1"/>
    <property type="molecule type" value="Genomic_DNA"/>
</dbReference>
<dbReference type="KEGG" id="cpau:EHF44_12305"/>
<dbReference type="OrthoDB" id="5295665at2"/>
<dbReference type="Proteomes" id="UP000270411">
    <property type="component" value="Chromosome 1"/>
</dbReference>
<dbReference type="RefSeq" id="WP_124683990.1">
    <property type="nucleotide sequence ID" value="NZ_CP033969.1"/>
</dbReference>
<feature type="transmembrane region" description="Helical" evidence="1">
    <location>
        <begin position="149"/>
        <end position="175"/>
    </location>
</feature>
<feature type="transmembrane region" description="Helical" evidence="1">
    <location>
        <begin position="368"/>
        <end position="384"/>
    </location>
</feature>
<feature type="transmembrane region" description="Helical" evidence="1">
    <location>
        <begin position="223"/>
        <end position="241"/>
    </location>
</feature>
<keyword evidence="1" id="KW-0812">Transmembrane</keyword>
<sequence length="427" mass="45088">MKAVNLDYARTPRPAVVFGCLMPAPWLGAAAGLLLALGPADGLPHRFAPLALASVHMVALAMLLPVMLGALFQMMPVIARVPVPRVRWIAPFVALAGVGMATALSAGFLGAGGAAFRWAAAMALFPLAVAMVLLTAGRRVMRVDATTRTLAWIGAPLLATVAAGIALAGTLGGWWQLPVSTVLPLHVAWGLGGWLGALVTGVATTVLPMFWQARRLPASLQRCLPMAHWLLLLAFSLAVVTAGEGAIARYALLPYLAFIVILGMAMLITLLRARRRHDPHWLLWLTASASMSTAATLAAVAQFHPAPALPWVIGVLALIGCGALPVTAMLGKIVPFLVWLHLRRMLPPRAKIPVMQAIIQPHRQRQQAMVLLAAFAALLALPMAPEALAKVGGCLFAAANAMLGVQLLGALRRMWVVRRQCGVWGGG</sequence>
<evidence type="ECO:0008006" key="4">
    <source>
        <dbReference type="Google" id="ProtNLM"/>
    </source>
</evidence>
<feature type="transmembrane region" description="Helical" evidence="1">
    <location>
        <begin position="390"/>
        <end position="411"/>
    </location>
</feature>
<feature type="transmembrane region" description="Helical" evidence="1">
    <location>
        <begin position="86"/>
        <end position="109"/>
    </location>
</feature>
<organism evidence="2 3">
    <name type="scientific">Cupriavidus pauculus</name>
    <dbReference type="NCBI Taxonomy" id="82633"/>
    <lineage>
        <taxon>Bacteria</taxon>
        <taxon>Pseudomonadati</taxon>
        <taxon>Pseudomonadota</taxon>
        <taxon>Betaproteobacteria</taxon>
        <taxon>Burkholderiales</taxon>
        <taxon>Burkholderiaceae</taxon>
        <taxon>Cupriavidus</taxon>
    </lineage>
</organism>
<keyword evidence="1" id="KW-0472">Membrane</keyword>